<dbReference type="AlphaFoldDB" id="C5L0Q7"/>
<keyword evidence="4" id="KW-1185">Reference proteome</keyword>
<dbReference type="InParanoid" id="C5L0Q7"/>
<gene>
    <name evidence="3" type="ORF">Pmar_PMAR022146</name>
</gene>
<protein>
    <submittedName>
        <fullName evidence="3">Uncharacterized protein</fullName>
    </submittedName>
</protein>
<evidence type="ECO:0000256" key="2">
    <source>
        <dbReference type="SAM" id="MobiDB-lite"/>
    </source>
</evidence>
<evidence type="ECO:0000313" key="4">
    <source>
        <dbReference type="Proteomes" id="UP000007800"/>
    </source>
</evidence>
<organism evidence="4">
    <name type="scientific">Perkinsus marinus (strain ATCC 50983 / TXsc)</name>
    <dbReference type="NCBI Taxonomy" id="423536"/>
    <lineage>
        <taxon>Eukaryota</taxon>
        <taxon>Sar</taxon>
        <taxon>Alveolata</taxon>
        <taxon>Perkinsozoa</taxon>
        <taxon>Perkinsea</taxon>
        <taxon>Perkinsida</taxon>
        <taxon>Perkinsidae</taxon>
        <taxon>Perkinsus</taxon>
    </lineage>
</organism>
<evidence type="ECO:0000313" key="3">
    <source>
        <dbReference type="EMBL" id="EER09709.1"/>
    </source>
</evidence>
<feature type="coiled-coil region" evidence="1">
    <location>
        <begin position="43"/>
        <end position="91"/>
    </location>
</feature>
<proteinExistence type="predicted"/>
<feature type="region of interest" description="Disordered" evidence="2">
    <location>
        <begin position="157"/>
        <end position="189"/>
    </location>
</feature>
<evidence type="ECO:0000256" key="1">
    <source>
        <dbReference type="SAM" id="Coils"/>
    </source>
</evidence>
<dbReference type="GeneID" id="9086936"/>
<sequence length="189" mass="20978">MEIKALREQLAIAKVKHLDSLAVIIFGEVLGVQEREVENTAARTHAEMEVKALKKELESAKGNVTEIITSLADAEKEIEALKKKVVTAEERDAASRSAAEKEIGILKDQFAKVKRDAESGELASKERTRSLQCQLEETKAEAYEKITALQTQISQYDNQNVHDTRDSGFPGSTMSNRAGQEHPRKVSIM</sequence>
<accession>C5L0Q7</accession>
<dbReference type="EMBL" id="GG678123">
    <property type="protein sequence ID" value="EER09709.1"/>
    <property type="molecule type" value="Genomic_DNA"/>
</dbReference>
<feature type="compositionally biased region" description="Basic and acidic residues" evidence="2">
    <location>
        <begin position="179"/>
        <end position="189"/>
    </location>
</feature>
<name>C5L0Q7_PERM5</name>
<dbReference type="Proteomes" id="UP000007800">
    <property type="component" value="Unassembled WGS sequence"/>
</dbReference>
<reference evidence="3 4" key="1">
    <citation type="submission" date="2008-07" db="EMBL/GenBank/DDBJ databases">
        <authorList>
            <person name="El-Sayed N."/>
            <person name="Caler E."/>
            <person name="Inman J."/>
            <person name="Amedeo P."/>
            <person name="Hass B."/>
            <person name="Wortman J."/>
        </authorList>
    </citation>
    <scope>NUCLEOTIDE SEQUENCE [LARGE SCALE GENOMIC DNA]</scope>
    <source>
        <strain evidence="4">ATCC 50983 / TXsc</strain>
    </source>
</reference>
<keyword evidence="1" id="KW-0175">Coiled coil</keyword>
<dbReference type="RefSeq" id="XP_002777914.1">
    <property type="nucleotide sequence ID" value="XM_002777868.1"/>
</dbReference>